<feature type="domain" description="Aminoglycoside phosphotransferase" evidence="1">
    <location>
        <begin position="111"/>
        <end position="383"/>
    </location>
</feature>
<proteinExistence type="predicted"/>
<dbReference type="Proteomes" id="UP000326532">
    <property type="component" value="Unassembled WGS sequence"/>
</dbReference>
<keyword evidence="3" id="KW-1185">Reference proteome</keyword>
<accession>A0A5N6D8G0</accession>
<sequence>MVRTWSLGTLVSAPRKYFLRSTYRHFSKQMTPFQGPNQAISSDLLYLQKNDGAVVAAQEEDFYRYTTKRWLSNDTQEASQRYQKFDIQELLTVAAQSIGNDATRCTHVMKYQEGLYNKAFLLTFSNGSEVVAKLPNPNAGPRTLTTASEVATMEYARAILGLPVPEVLGWNSNSSNPVRSEYIIMEKAKGTPLGDVWYQLPTPSKHKFIRQAVELEAKLASVPLTAYGCIYYAEDVPRECSKNQSPLYGDDLKKFCVGPVVDPILWSDERAEMGLNRGPWHQLSDYATSIGTNERTWAMQYAKPRMNYYRSNTEFEMPTEYIDLIEKYLQTIPHITQCATDSADLLQPTLWHSDLHLNNIYIDLKTETITDIIDWQNTTVAPLLLQAKVPRMARHISPLPLGWVMPEKPEGYDTLSQKDKLKADKFYESALCQKHYEVCTAKNNPRHYAAMCHNDTWKSPLILPLKSISGAWSSREVFRLRSSLMEVVDHWGEMQPAADCPISFTEEERNLHNEEMENRDYIEGLMEEFQDAGILPSDGIVNPEDYEVVQKTNYAQKERFMSLAEDEEQREWMDKIWPYQDRPSEA</sequence>
<dbReference type="SUPFAM" id="SSF56112">
    <property type="entry name" value="Protein kinase-like (PK-like)"/>
    <property type="match status" value="1"/>
</dbReference>
<dbReference type="PANTHER" id="PTHR36091:SF2">
    <property type="entry name" value="AMINOGLYCOSIDE PHOSPHOTRANSFERASE DOMAIN-CONTAINING PROTEIN"/>
    <property type="match status" value="1"/>
</dbReference>
<evidence type="ECO:0000313" key="3">
    <source>
        <dbReference type="Proteomes" id="UP000326532"/>
    </source>
</evidence>
<dbReference type="GO" id="GO:0016740">
    <property type="term" value="F:transferase activity"/>
    <property type="evidence" value="ECO:0007669"/>
    <property type="project" value="UniProtKB-KW"/>
</dbReference>
<dbReference type="VEuPathDB" id="FungiDB:BDV34DRAFT_202951"/>
<dbReference type="GO" id="GO:0005739">
    <property type="term" value="C:mitochondrion"/>
    <property type="evidence" value="ECO:0007669"/>
    <property type="project" value="TreeGrafter"/>
</dbReference>
<dbReference type="InterPro" id="IPR051035">
    <property type="entry name" value="Mito_inheritance_9"/>
</dbReference>
<dbReference type="InterPro" id="IPR002575">
    <property type="entry name" value="Aminoglycoside_PTrfase"/>
</dbReference>
<name>A0A5N6D8G0_ASPPA</name>
<dbReference type="Gene3D" id="3.90.1200.10">
    <property type="match status" value="1"/>
</dbReference>
<dbReference type="InterPro" id="IPR011009">
    <property type="entry name" value="Kinase-like_dom_sf"/>
</dbReference>
<dbReference type="PANTHER" id="PTHR36091">
    <property type="entry name" value="ALTERED INHERITANCE OF MITOCHONDRIA PROTEIN 9, MITOCHONDRIAL"/>
    <property type="match status" value="1"/>
</dbReference>
<evidence type="ECO:0000313" key="2">
    <source>
        <dbReference type="EMBL" id="KAB8201328.1"/>
    </source>
</evidence>
<evidence type="ECO:0000259" key="1">
    <source>
        <dbReference type="Pfam" id="PF01636"/>
    </source>
</evidence>
<keyword evidence="2" id="KW-0808">Transferase</keyword>
<dbReference type="OMA" id="CHAKPRM"/>
<gene>
    <name evidence="2" type="ORF">BDV34DRAFT_202951</name>
</gene>
<protein>
    <submittedName>
        <fullName evidence="2">Phosphotransferase family protein</fullName>
    </submittedName>
</protein>
<dbReference type="Pfam" id="PF01636">
    <property type="entry name" value="APH"/>
    <property type="match status" value="1"/>
</dbReference>
<dbReference type="EMBL" id="ML735022">
    <property type="protein sequence ID" value="KAB8201328.1"/>
    <property type="molecule type" value="Genomic_DNA"/>
</dbReference>
<reference evidence="2 3" key="1">
    <citation type="submission" date="2019-04" db="EMBL/GenBank/DDBJ databases">
        <title>Fungal friends and foes A comparative genomics study of 23 Aspergillus species from section Flavi.</title>
        <authorList>
            <consortium name="DOE Joint Genome Institute"/>
            <person name="Kjaerbolling I."/>
            <person name="Vesth T.C."/>
            <person name="Frisvad J.C."/>
            <person name="Nybo J.L."/>
            <person name="Theobald S."/>
            <person name="Kildgaard S."/>
            <person name="Petersen T.I."/>
            <person name="Kuo A."/>
            <person name="Sato A."/>
            <person name="Lyhne E.K."/>
            <person name="Kogle M.E."/>
            <person name="Wiebenga A."/>
            <person name="Kun R.S."/>
            <person name="Lubbers R.J."/>
            <person name="Makela M.R."/>
            <person name="Barry K."/>
            <person name="Chovatia M."/>
            <person name="Clum A."/>
            <person name="Daum C."/>
            <person name="Haridas S."/>
            <person name="He G."/>
            <person name="LaButti K."/>
            <person name="Lipzen A."/>
            <person name="Mondo S."/>
            <person name="Pangilinan J."/>
            <person name="Riley R."/>
            <person name="Salamov A."/>
            <person name="Simmons B.A."/>
            <person name="Magnuson J.K."/>
            <person name="Henrissat B."/>
            <person name="Mortensen U.H."/>
            <person name="Larsen T.O."/>
            <person name="De vries R.P."/>
            <person name="Grigoriev I.V."/>
            <person name="Machida M."/>
            <person name="Baker S.E."/>
            <person name="Andersen M.R."/>
        </authorList>
    </citation>
    <scope>NUCLEOTIDE SEQUENCE [LARGE SCALE GENOMIC DNA]</scope>
    <source>
        <strain evidence="2 3">CBS 117618</strain>
    </source>
</reference>
<organism evidence="2 3">
    <name type="scientific">Aspergillus parasiticus</name>
    <dbReference type="NCBI Taxonomy" id="5067"/>
    <lineage>
        <taxon>Eukaryota</taxon>
        <taxon>Fungi</taxon>
        <taxon>Dikarya</taxon>
        <taxon>Ascomycota</taxon>
        <taxon>Pezizomycotina</taxon>
        <taxon>Eurotiomycetes</taxon>
        <taxon>Eurotiomycetidae</taxon>
        <taxon>Eurotiales</taxon>
        <taxon>Aspergillaceae</taxon>
        <taxon>Aspergillus</taxon>
        <taxon>Aspergillus subgen. Circumdati</taxon>
    </lineage>
</organism>
<dbReference type="AlphaFoldDB" id="A0A5N6D8G0"/>